<reference evidence="2" key="1">
    <citation type="journal article" date="2020" name="mSystems">
        <title>Genome- and Community-Level Interaction Insights into Carbon Utilization and Element Cycling Functions of Hydrothermarchaeota in Hydrothermal Sediment.</title>
        <authorList>
            <person name="Zhou Z."/>
            <person name="Liu Y."/>
            <person name="Xu W."/>
            <person name="Pan J."/>
            <person name="Luo Z.H."/>
            <person name="Li M."/>
        </authorList>
    </citation>
    <scope>NUCLEOTIDE SEQUENCE [LARGE SCALE GENOMIC DNA]</scope>
    <source>
        <strain evidence="2">SpSt-503</strain>
    </source>
</reference>
<protein>
    <submittedName>
        <fullName evidence="2">Septum formation initiator family protein</fullName>
    </submittedName>
</protein>
<keyword evidence="1" id="KW-0812">Transmembrane</keyword>
<dbReference type="AlphaFoldDB" id="A0A7C3I585"/>
<evidence type="ECO:0000313" key="2">
    <source>
        <dbReference type="EMBL" id="HFH30158.1"/>
    </source>
</evidence>
<name>A0A7C3I585_9SPIR</name>
<accession>A0A7C3I585</accession>
<evidence type="ECO:0000256" key="1">
    <source>
        <dbReference type="SAM" id="Phobius"/>
    </source>
</evidence>
<keyword evidence="1" id="KW-0472">Membrane</keyword>
<dbReference type="EMBL" id="DSVL01000360">
    <property type="protein sequence ID" value="HFH30158.1"/>
    <property type="molecule type" value="Genomic_DNA"/>
</dbReference>
<proteinExistence type="predicted"/>
<organism evidence="2">
    <name type="scientific">Gracilinema caldarium</name>
    <dbReference type="NCBI Taxonomy" id="215591"/>
    <lineage>
        <taxon>Bacteria</taxon>
        <taxon>Pseudomonadati</taxon>
        <taxon>Spirochaetota</taxon>
        <taxon>Spirochaetia</taxon>
        <taxon>Spirochaetales</taxon>
        <taxon>Breznakiellaceae</taxon>
        <taxon>Gracilinema</taxon>
    </lineage>
</organism>
<feature type="transmembrane region" description="Helical" evidence="1">
    <location>
        <begin position="120"/>
        <end position="139"/>
    </location>
</feature>
<dbReference type="InterPro" id="IPR007060">
    <property type="entry name" value="FtsL/DivIC"/>
</dbReference>
<gene>
    <name evidence="2" type="ORF">ENS59_11745</name>
</gene>
<sequence>MKLRYGMLAIWVAVAVYSLGAFVYGPTGIVAMKHLALQKEKLARNLEQLELISQNLSYSVDSLLYDRETLEVLARDLGYGKPDESFIRVSGTDSIFKSHYIVGGLVSPETSLAPLGENQLRLLALASGIIVFILAMLFGGTSQKRKKSRP</sequence>
<dbReference type="Pfam" id="PF04977">
    <property type="entry name" value="DivIC"/>
    <property type="match status" value="1"/>
</dbReference>
<keyword evidence="1" id="KW-1133">Transmembrane helix</keyword>
<feature type="transmembrane region" description="Helical" evidence="1">
    <location>
        <begin position="7"/>
        <end position="25"/>
    </location>
</feature>
<comment type="caution">
    <text evidence="2">The sequence shown here is derived from an EMBL/GenBank/DDBJ whole genome shotgun (WGS) entry which is preliminary data.</text>
</comment>